<dbReference type="GO" id="GO:0016020">
    <property type="term" value="C:membrane"/>
    <property type="evidence" value="ECO:0007669"/>
    <property type="project" value="UniProtKB-SubCell"/>
</dbReference>
<evidence type="ECO:0000256" key="4">
    <source>
        <dbReference type="ARBA" id="ARBA00022989"/>
    </source>
</evidence>
<feature type="region of interest" description="Disordered" evidence="6">
    <location>
        <begin position="250"/>
        <end position="314"/>
    </location>
</feature>
<feature type="transmembrane region" description="Helical" evidence="7">
    <location>
        <begin position="503"/>
        <end position="526"/>
    </location>
</feature>
<evidence type="ECO:0000256" key="5">
    <source>
        <dbReference type="ARBA" id="ARBA00023136"/>
    </source>
</evidence>
<keyword evidence="4 7" id="KW-1133">Transmembrane helix</keyword>
<dbReference type="OrthoDB" id="5086884at2759"/>
<dbReference type="InterPro" id="IPR036259">
    <property type="entry name" value="MFS_trans_sf"/>
</dbReference>
<evidence type="ECO:0000313" key="9">
    <source>
        <dbReference type="EMBL" id="KAF2494284.1"/>
    </source>
</evidence>
<feature type="compositionally biased region" description="Basic and acidic residues" evidence="6">
    <location>
        <begin position="268"/>
        <end position="285"/>
    </location>
</feature>
<evidence type="ECO:0000256" key="2">
    <source>
        <dbReference type="ARBA" id="ARBA00022448"/>
    </source>
</evidence>
<evidence type="ECO:0000256" key="7">
    <source>
        <dbReference type="SAM" id="Phobius"/>
    </source>
</evidence>
<feature type="transmembrane region" description="Helical" evidence="7">
    <location>
        <begin position="105"/>
        <end position="123"/>
    </location>
</feature>
<evidence type="ECO:0000313" key="10">
    <source>
        <dbReference type="Proteomes" id="UP000799750"/>
    </source>
</evidence>
<keyword evidence="5 7" id="KW-0472">Membrane</keyword>
<dbReference type="Gene3D" id="1.20.1250.20">
    <property type="entry name" value="MFS general substrate transporter like domains"/>
    <property type="match status" value="2"/>
</dbReference>
<dbReference type="PANTHER" id="PTHR23506">
    <property type="entry name" value="GH10249P"/>
    <property type="match status" value="1"/>
</dbReference>
<sequence>MGGFHPAWLSSLTHHGSEPPMFLKIRSSEPFITGTITLAVFTDMFLYSSIVPVIPFALQSRVGIDLENVQSWVSILIAVYGGALLAFCPICGWLADQSSSRRSPLLLGLLALLGATVMLNVGSSVSVLVVARVLQGASAAVVWVVGLALLADTVPYRSISQAMGWVGLGMSLGLLVGPLLGGVVFERAGYNAVFGMSYAIIGLDIILRLALVEKKVAARWDPDAQDALGHTGTAGLRPSVHDEEATLGSAINSEDTTLPSSQAQLPESGKDVERCTEKDVEKCPERSTSTTTLAPPSPVTTIFSGPPPIQSPARPLRDRLPPLLSLLYSRRLLAALWGAFVLSVLMTAFDSVLALQAAEVFHFNSTGAGLLFLPLVLPTFAAPLIGYLCDRYTPRYPATLGFLLATPPYICLRYITHNTLGTKILFCALLAIIGVALALTFPPFMAEITLVVEAKERGMREAGKPGFGAQGAYAQAYGLFNMAFAAGCLVGPVWAGFVREGEGWAVMGWTLGLLSGVTAVPTFLWMGGWVGGARLKGEERVGGVVDV</sequence>
<keyword evidence="10" id="KW-1185">Reference proteome</keyword>
<keyword evidence="2" id="KW-0813">Transport</keyword>
<dbReference type="EMBL" id="MU004191">
    <property type="protein sequence ID" value="KAF2494284.1"/>
    <property type="molecule type" value="Genomic_DNA"/>
</dbReference>
<proteinExistence type="predicted"/>
<reference evidence="9" key="1">
    <citation type="journal article" date="2020" name="Stud. Mycol.">
        <title>101 Dothideomycetes genomes: a test case for predicting lifestyles and emergence of pathogens.</title>
        <authorList>
            <person name="Haridas S."/>
            <person name="Albert R."/>
            <person name="Binder M."/>
            <person name="Bloem J."/>
            <person name="Labutti K."/>
            <person name="Salamov A."/>
            <person name="Andreopoulos B."/>
            <person name="Baker S."/>
            <person name="Barry K."/>
            <person name="Bills G."/>
            <person name="Bluhm B."/>
            <person name="Cannon C."/>
            <person name="Castanera R."/>
            <person name="Culley D."/>
            <person name="Daum C."/>
            <person name="Ezra D."/>
            <person name="Gonzalez J."/>
            <person name="Henrissat B."/>
            <person name="Kuo A."/>
            <person name="Liang C."/>
            <person name="Lipzen A."/>
            <person name="Lutzoni F."/>
            <person name="Magnuson J."/>
            <person name="Mondo S."/>
            <person name="Nolan M."/>
            <person name="Ohm R."/>
            <person name="Pangilinan J."/>
            <person name="Park H.-J."/>
            <person name="Ramirez L."/>
            <person name="Alfaro M."/>
            <person name="Sun H."/>
            <person name="Tritt A."/>
            <person name="Yoshinaga Y."/>
            <person name="Zwiers L.-H."/>
            <person name="Turgeon B."/>
            <person name="Goodwin S."/>
            <person name="Spatafora J."/>
            <person name="Crous P."/>
            <person name="Grigoriev I."/>
        </authorList>
    </citation>
    <scope>NUCLEOTIDE SEQUENCE</scope>
    <source>
        <strain evidence="9">CBS 269.34</strain>
    </source>
</reference>
<feature type="transmembrane region" description="Helical" evidence="7">
    <location>
        <begin position="367"/>
        <end position="389"/>
    </location>
</feature>
<dbReference type="InterPro" id="IPR050930">
    <property type="entry name" value="MFS_Vesicular_Transporter"/>
</dbReference>
<feature type="transmembrane region" description="Helical" evidence="7">
    <location>
        <begin position="191"/>
        <end position="211"/>
    </location>
</feature>
<evidence type="ECO:0000256" key="1">
    <source>
        <dbReference type="ARBA" id="ARBA00004141"/>
    </source>
</evidence>
<protein>
    <submittedName>
        <fullName evidence="9">MFS general substrate transporter</fullName>
    </submittedName>
</protein>
<feature type="transmembrane region" description="Helical" evidence="7">
    <location>
        <begin position="428"/>
        <end position="452"/>
    </location>
</feature>
<evidence type="ECO:0000259" key="8">
    <source>
        <dbReference type="PROSITE" id="PS50850"/>
    </source>
</evidence>
<feature type="transmembrane region" description="Helical" evidence="7">
    <location>
        <begin position="129"/>
        <end position="150"/>
    </location>
</feature>
<dbReference type="PANTHER" id="PTHR23506:SF23">
    <property type="entry name" value="GH10249P"/>
    <property type="match status" value="1"/>
</dbReference>
<feature type="transmembrane region" description="Helical" evidence="7">
    <location>
        <begin position="396"/>
        <end position="416"/>
    </location>
</feature>
<dbReference type="AlphaFoldDB" id="A0A6A6QQ41"/>
<feature type="domain" description="Major facilitator superfamily (MFS) profile" evidence="8">
    <location>
        <begin position="32"/>
        <end position="530"/>
    </location>
</feature>
<feature type="transmembrane region" description="Helical" evidence="7">
    <location>
        <begin position="473"/>
        <end position="497"/>
    </location>
</feature>
<evidence type="ECO:0000256" key="3">
    <source>
        <dbReference type="ARBA" id="ARBA00022692"/>
    </source>
</evidence>
<dbReference type="PROSITE" id="PS50850">
    <property type="entry name" value="MFS"/>
    <property type="match status" value="1"/>
</dbReference>
<feature type="transmembrane region" description="Helical" evidence="7">
    <location>
        <begin position="332"/>
        <end position="355"/>
    </location>
</feature>
<dbReference type="InterPro" id="IPR020846">
    <property type="entry name" value="MFS_dom"/>
</dbReference>
<feature type="compositionally biased region" description="Polar residues" evidence="6">
    <location>
        <begin position="250"/>
        <end position="265"/>
    </location>
</feature>
<dbReference type="SUPFAM" id="SSF103473">
    <property type="entry name" value="MFS general substrate transporter"/>
    <property type="match status" value="1"/>
</dbReference>
<feature type="transmembrane region" description="Helical" evidence="7">
    <location>
        <begin position="162"/>
        <end position="185"/>
    </location>
</feature>
<organism evidence="9 10">
    <name type="scientific">Lophium mytilinum</name>
    <dbReference type="NCBI Taxonomy" id="390894"/>
    <lineage>
        <taxon>Eukaryota</taxon>
        <taxon>Fungi</taxon>
        <taxon>Dikarya</taxon>
        <taxon>Ascomycota</taxon>
        <taxon>Pezizomycotina</taxon>
        <taxon>Dothideomycetes</taxon>
        <taxon>Pleosporomycetidae</taxon>
        <taxon>Mytilinidiales</taxon>
        <taxon>Mytilinidiaceae</taxon>
        <taxon>Lophium</taxon>
    </lineage>
</organism>
<feature type="transmembrane region" description="Helical" evidence="7">
    <location>
        <begin position="71"/>
        <end position="93"/>
    </location>
</feature>
<keyword evidence="3 7" id="KW-0812">Transmembrane</keyword>
<gene>
    <name evidence="9" type="ORF">BU16DRAFT_512717</name>
</gene>
<dbReference type="GO" id="GO:0022857">
    <property type="term" value="F:transmembrane transporter activity"/>
    <property type="evidence" value="ECO:0007669"/>
    <property type="project" value="InterPro"/>
</dbReference>
<feature type="transmembrane region" description="Helical" evidence="7">
    <location>
        <begin position="31"/>
        <end position="51"/>
    </location>
</feature>
<name>A0A6A6QQ41_9PEZI</name>
<evidence type="ECO:0000256" key="6">
    <source>
        <dbReference type="SAM" id="MobiDB-lite"/>
    </source>
</evidence>
<accession>A0A6A6QQ41</accession>
<dbReference type="InterPro" id="IPR011701">
    <property type="entry name" value="MFS"/>
</dbReference>
<dbReference type="Pfam" id="PF07690">
    <property type="entry name" value="MFS_1"/>
    <property type="match status" value="1"/>
</dbReference>
<dbReference type="Proteomes" id="UP000799750">
    <property type="component" value="Unassembled WGS sequence"/>
</dbReference>
<comment type="subcellular location">
    <subcellularLocation>
        <location evidence="1">Membrane</location>
        <topology evidence="1">Multi-pass membrane protein</topology>
    </subcellularLocation>
</comment>